<dbReference type="GeneID" id="85328664"/>
<keyword evidence="3" id="KW-1185">Reference proteome</keyword>
<reference evidence="2" key="1">
    <citation type="submission" date="2023-06" db="EMBL/GenBank/DDBJ databases">
        <title>Genome-scale phylogeny and comparative genomics of the fungal order Sordariales.</title>
        <authorList>
            <consortium name="Lawrence Berkeley National Laboratory"/>
            <person name="Hensen N."/>
            <person name="Bonometti L."/>
            <person name="Westerberg I."/>
            <person name="Brannstrom I.O."/>
            <person name="Guillou S."/>
            <person name="Cros-Aarteil S."/>
            <person name="Calhoun S."/>
            <person name="Haridas S."/>
            <person name="Kuo A."/>
            <person name="Mondo S."/>
            <person name="Pangilinan J."/>
            <person name="Riley R."/>
            <person name="LaButti K."/>
            <person name="Andreopoulos B."/>
            <person name="Lipzen A."/>
            <person name="Chen C."/>
            <person name="Yanf M."/>
            <person name="Daum C."/>
            <person name="Ng V."/>
            <person name="Clum A."/>
            <person name="Steindorff A."/>
            <person name="Ohm R."/>
            <person name="Martin F."/>
            <person name="Silar P."/>
            <person name="Natvig D."/>
            <person name="Lalanne C."/>
            <person name="Gautier V."/>
            <person name="Ament-velasquez S.L."/>
            <person name="Kruys A."/>
            <person name="Hutchinson M.I."/>
            <person name="Powell A.J."/>
            <person name="Barry K."/>
            <person name="Miller A.N."/>
            <person name="Grigoriev I.V."/>
            <person name="Debuchy R."/>
            <person name="Gladieux P."/>
            <person name="Thoren M.H."/>
            <person name="Johannesson H."/>
        </authorList>
    </citation>
    <scope>NUCLEOTIDE SEQUENCE</scope>
    <source>
        <strain evidence="2">SMH2392-1A</strain>
    </source>
</reference>
<dbReference type="Proteomes" id="UP001172101">
    <property type="component" value="Unassembled WGS sequence"/>
</dbReference>
<keyword evidence="1" id="KW-1133">Transmembrane helix</keyword>
<evidence type="ECO:0000313" key="3">
    <source>
        <dbReference type="Proteomes" id="UP001172101"/>
    </source>
</evidence>
<gene>
    <name evidence="2" type="ORF">B0T26DRAFT_751579</name>
</gene>
<name>A0AA40AKN8_9PEZI</name>
<proteinExistence type="predicted"/>
<evidence type="ECO:0000256" key="1">
    <source>
        <dbReference type="SAM" id="Phobius"/>
    </source>
</evidence>
<comment type="caution">
    <text evidence="2">The sequence shown here is derived from an EMBL/GenBank/DDBJ whole genome shotgun (WGS) entry which is preliminary data.</text>
</comment>
<feature type="transmembrane region" description="Helical" evidence="1">
    <location>
        <begin position="12"/>
        <end position="32"/>
    </location>
</feature>
<accession>A0AA40AKN8</accession>
<sequence>MADIVELSMEHAVSAFLVAFATVLAYVVIRGYRARRFFCRLHQQGMVRDLPLALLIEVHIQLTPRDAAHAAVDPILGHLLALPLIMKTLPSDTQQPDAFEALCKAHETDDSIIYVDMWPFADPMLVVCSPPLAAQVCSPELDLPKPPILRRWNPAQQLATAGSRPKCLDAAFKA</sequence>
<organism evidence="2 3">
    <name type="scientific">Lasiosphaeria miniovina</name>
    <dbReference type="NCBI Taxonomy" id="1954250"/>
    <lineage>
        <taxon>Eukaryota</taxon>
        <taxon>Fungi</taxon>
        <taxon>Dikarya</taxon>
        <taxon>Ascomycota</taxon>
        <taxon>Pezizomycotina</taxon>
        <taxon>Sordariomycetes</taxon>
        <taxon>Sordariomycetidae</taxon>
        <taxon>Sordariales</taxon>
        <taxon>Lasiosphaeriaceae</taxon>
        <taxon>Lasiosphaeria</taxon>
    </lineage>
</organism>
<dbReference type="EMBL" id="JAUIRO010000004">
    <property type="protein sequence ID" value="KAK0717537.1"/>
    <property type="molecule type" value="Genomic_DNA"/>
</dbReference>
<protein>
    <submittedName>
        <fullName evidence="2">Uncharacterized protein</fullName>
    </submittedName>
</protein>
<evidence type="ECO:0000313" key="2">
    <source>
        <dbReference type="EMBL" id="KAK0717537.1"/>
    </source>
</evidence>
<dbReference type="AlphaFoldDB" id="A0AA40AKN8"/>
<keyword evidence="1" id="KW-0812">Transmembrane</keyword>
<dbReference type="RefSeq" id="XP_060296330.1">
    <property type="nucleotide sequence ID" value="XM_060445394.1"/>
</dbReference>
<keyword evidence="1" id="KW-0472">Membrane</keyword>